<name>A0A167FSU8_9ASCO</name>
<dbReference type="RefSeq" id="XP_018738138.1">
    <property type="nucleotide sequence ID" value="XM_018880306.1"/>
</dbReference>
<feature type="region of interest" description="Disordered" evidence="15">
    <location>
        <begin position="485"/>
        <end position="511"/>
    </location>
</feature>
<evidence type="ECO:0000256" key="10">
    <source>
        <dbReference type="ARBA" id="ARBA00024350"/>
    </source>
</evidence>
<dbReference type="InterPro" id="IPR044765">
    <property type="entry name" value="DDX47/Rrp3_DEADc"/>
</dbReference>
<feature type="domain" description="DEAD-box RNA helicase Q" evidence="18">
    <location>
        <begin position="91"/>
        <end position="119"/>
    </location>
</feature>
<evidence type="ECO:0000256" key="15">
    <source>
        <dbReference type="SAM" id="MobiDB-lite"/>
    </source>
</evidence>
<organism evidence="19 20">
    <name type="scientific">Sugiyamaella lignohabitans</name>
    <dbReference type="NCBI Taxonomy" id="796027"/>
    <lineage>
        <taxon>Eukaryota</taxon>
        <taxon>Fungi</taxon>
        <taxon>Dikarya</taxon>
        <taxon>Ascomycota</taxon>
        <taxon>Saccharomycotina</taxon>
        <taxon>Dipodascomycetes</taxon>
        <taxon>Dipodascales</taxon>
        <taxon>Trichomonascaceae</taxon>
        <taxon>Sugiyamaella</taxon>
    </lineage>
</organism>
<feature type="domain" description="Helicase ATP-binding" evidence="16">
    <location>
        <begin position="122"/>
        <end position="293"/>
    </location>
</feature>
<evidence type="ECO:0000256" key="7">
    <source>
        <dbReference type="ARBA" id="ARBA00022840"/>
    </source>
</evidence>
<dbReference type="PANTHER" id="PTHR47959:SF24">
    <property type="entry name" value="ATP-DEPENDENT RNA HELICASE"/>
    <property type="match status" value="1"/>
</dbReference>
<keyword evidence="5 14" id="KW-0378">Hydrolase</keyword>
<feature type="compositionally biased region" description="Basic and acidic residues" evidence="15">
    <location>
        <begin position="21"/>
        <end position="41"/>
    </location>
</feature>
<evidence type="ECO:0000256" key="1">
    <source>
        <dbReference type="ARBA" id="ARBA00004123"/>
    </source>
</evidence>
<feature type="region of interest" description="Disordered" evidence="15">
    <location>
        <begin position="1"/>
        <end position="88"/>
    </location>
</feature>
<evidence type="ECO:0000313" key="20">
    <source>
        <dbReference type="Proteomes" id="UP000189580"/>
    </source>
</evidence>
<sequence length="511" mass="57113">MPLTQIDRSAKKFHKSKNPKNGKEYSKRDYQDGKELDDRLPVKKLRKESAETASQNKDDKINKEEEHGTEKMYDSNSEGDGNTKEEVEAPKTFEELGVIEIIREACEAMNFKKPTPIQTQAIPYALEGRDVMGFAATGSGKTAAFAIPVLQSLYQQPSPLFCCVLVPTRELAHQISEQFQALGSSMGVRCAVIIGGEDTMQQSLALSKKPHIIVATPGRLLDHLEKTKGFNLRSLKFLVLDEADRLLDMDFKEPITKILNVIPKERRTFLFSATPSKEVEQLQRASLSNPVRVSVSNRITTVETLLEYYVFLPLKHKDATLVYLLNEFAGKSVIVFVNTKDEGTRIPMVLDSLNFSAIPINGNMTQSARLGALNKFRAGAKNILVATNVAARGLDIPSVDVVINYSVPDNAAEYVHRVGRTARAGRSGKAITFAAQYDVMRYTTIEKEVHGDKKLPAYEIDKEAVMLLMSTIDEAQRQAKIRMSQIHQKAKEKGRGNFKRKRGDDRDIGHQ</sequence>
<dbReference type="GO" id="GO:0005634">
    <property type="term" value="C:nucleus"/>
    <property type="evidence" value="ECO:0007669"/>
    <property type="project" value="UniProtKB-SubCell"/>
</dbReference>
<dbReference type="AlphaFoldDB" id="A0A167FSU8"/>
<evidence type="ECO:0000259" key="16">
    <source>
        <dbReference type="PROSITE" id="PS51192"/>
    </source>
</evidence>
<keyword evidence="4 14" id="KW-0547">Nucleotide-binding</keyword>
<proteinExistence type="inferred from homology"/>
<feature type="domain" description="Helicase C-terminal" evidence="17">
    <location>
        <begin position="320"/>
        <end position="466"/>
    </location>
</feature>
<evidence type="ECO:0000256" key="5">
    <source>
        <dbReference type="ARBA" id="ARBA00022801"/>
    </source>
</evidence>
<evidence type="ECO:0000256" key="4">
    <source>
        <dbReference type="ARBA" id="ARBA00022741"/>
    </source>
</evidence>
<feature type="compositionally biased region" description="Basic and acidic residues" evidence="15">
    <location>
        <begin position="502"/>
        <end position="511"/>
    </location>
</feature>
<evidence type="ECO:0000256" key="12">
    <source>
        <dbReference type="ARBA" id="ARBA00024398"/>
    </source>
</evidence>
<dbReference type="GO" id="GO:0016787">
    <property type="term" value="F:hydrolase activity"/>
    <property type="evidence" value="ECO:0007669"/>
    <property type="project" value="UniProtKB-KW"/>
</dbReference>
<dbReference type="InterPro" id="IPR014001">
    <property type="entry name" value="Helicase_ATP-bd"/>
</dbReference>
<dbReference type="KEGG" id="slb:AWJ20_3299"/>
<evidence type="ECO:0000313" key="19">
    <source>
        <dbReference type="EMBL" id="ANB15661.1"/>
    </source>
</evidence>
<dbReference type="PROSITE" id="PS00039">
    <property type="entry name" value="DEAD_ATP_HELICASE"/>
    <property type="match status" value="1"/>
</dbReference>
<keyword evidence="8" id="KW-0694">RNA-binding</keyword>
<feature type="short sequence motif" description="Q motif" evidence="13">
    <location>
        <begin position="91"/>
        <end position="119"/>
    </location>
</feature>
<evidence type="ECO:0000256" key="6">
    <source>
        <dbReference type="ARBA" id="ARBA00022806"/>
    </source>
</evidence>
<evidence type="ECO:0000256" key="11">
    <source>
        <dbReference type="ARBA" id="ARBA00024394"/>
    </source>
</evidence>
<comment type="similarity">
    <text evidence="10">Belongs to the DEAD box helicase family. DDX47/RRP3 subfamily.</text>
</comment>
<dbReference type="PROSITE" id="PS51195">
    <property type="entry name" value="Q_MOTIF"/>
    <property type="match status" value="1"/>
</dbReference>
<dbReference type="GO" id="GO:0003724">
    <property type="term" value="F:RNA helicase activity"/>
    <property type="evidence" value="ECO:0007669"/>
    <property type="project" value="InterPro"/>
</dbReference>
<dbReference type="GO" id="GO:0005829">
    <property type="term" value="C:cytosol"/>
    <property type="evidence" value="ECO:0007669"/>
    <property type="project" value="TreeGrafter"/>
</dbReference>
<comment type="subcellular location">
    <subcellularLocation>
        <location evidence="1">Nucleus</location>
    </subcellularLocation>
</comment>
<dbReference type="PROSITE" id="PS51192">
    <property type="entry name" value="HELICASE_ATP_BIND_1"/>
    <property type="match status" value="1"/>
</dbReference>
<dbReference type="EMBL" id="CP014503">
    <property type="protein sequence ID" value="ANB15661.1"/>
    <property type="molecule type" value="Genomic_DNA"/>
</dbReference>
<dbReference type="InterPro" id="IPR027417">
    <property type="entry name" value="P-loop_NTPase"/>
</dbReference>
<dbReference type="PROSITE" id="PS51194">
    <property type="entry name" value="HELICASE_CTER"/>
    <property type="match status" value="1"/>
</dbReference>
<evidence type="ECO:0000256" key="9">
    <source>
        <dbReference type="ARBA" id="ARBA00023242"/>
    </source>
</evidence>
<dbReference type="InterPro" id="IPR050079">
    <property type="entry name" value="DEAD_box_RNA_helicase"/>
</dbReference>
<dbReference type="GeneID" id="30035305"/>
<evidence type="ECO:0000256" key="13">
    <source>
        <dbReference type="PROSITE-ProRule" id="PRU00552"/>
    </source>
</evidence>
<dbReference type="Proteomes" id="UP000189580">
    <property type="component" value="Chromosome b"/>
</dbReference>
<evidence type="ECO:0000256" key="14">
    <source>
        <dbReference type="RuleBase" id="RU000492"/>
    </source>
</evidence>
<accession>A0A167FSU8</accession>
<dbReference type="InterPro" id="IPR001650">
    <property type="entry name" value="Helicase_C-like"/>
</dbReference>
<dbReference type="OrthoDB" id="10261904at2759"/>
<dbReference type="InterPro" id="IPR014014">
    <property type="entry name" value="RNA_helicase_DEAD_Q_motif"/>
</dbReference>
<keyword evidence="2" id="KW-0690">Ribosome biogenesis</keyword>
<dbReference type="CDD" id="cd18787">
    <property type="entry name" value="SF2_C_DEAD"/>
    <property type="match status" value="1"/>
</dbReference>
<gene>
    <name evidence="19" type="primary">RRP3</name>
    <name evidence="19" type="ORF">AWJ20_3299</name>
</gene>
<evidence type="ECO:0000259" key="18">
    <source>
        <dbReference type="PROSITE" id="PS51195"/>
    </source>
</evidence>
<feature type="compositionally biased region" description="Basic and acidic residues" evidence="15">
    <location>
        <begin position="56"/>
        <end position="73"/>
    </location>
</feature>
<evidence type="ECO:0000256" key="3">
    <source>
        <dbReference type="ARBA" id="ARBA00022552"/>
    </source>
</evidence>
<dbReference type="CDD" id="cd17954">
    <property type="entry name" value="DEADc_DDX47"/>
    <property type="match status" value="1"/>
</dbReference>
<reference evidence="19 20" key="1">
    <citation type="submission" date="2016-02" db="EMBL/GenBank/DDBJ databases">
        <title>Complete genome sequence and transcriptome regulation of the pentose utilising yeast Sugiyamaella lignohabitans.</title>
        <authorList>
            <person name="Bellasio M."/>
            <person name="Peymann A."/>
            <person name="Valli M."/>
            <person name="Sipitzky M."/>
            <person name="Graf A."/>
            <person name="Sauer M."/>
            <person name="Marx H."/>
            <person name="Mattanovich D."/>
        </authorList>
    </citation>
    <scope>NUCLEOTIDE SEQUENCE [LARGE SCALE GENOMIC DNA]</scope>
    <source>
        <strain evidence="19 20">CBS 10342</strain>
    </source>
</reference>
<keyword evidence="6 14" id="KW-0347">Helicase</keyword>
<feature type="compositionally biased region" description="Basic residues" evidence="15">
    <location>
        <begin position="11"/>
        <end position="20"/>
    </location>
</feature>
<evidence type="ECO:0000256" key="2">
    <source>
        <dbReference type="ARBA" id="ARBA00022517"/>
    </source>
</evidence>
<dbReference type="GO" id="GO:0005524">
    <property type="term" value="F:ATP binding"/>
    <property type="evidence" value="ECO:0007669"/>
    <property type="project" value="UniProtKB-KW"/>
</dbReference>
<protein>
    <recommendedName>
        <fullName evidence="12">ATP-dependent rRNA helicase RRP3</fullName>
    </recommendedName>
    <alternativeName>
        <fullName evidence="11">ATP-dependent rRNA helicase rrp3</fullName>
    </alternativeName>
</protein>
<evidence type="ECO:0000256" key="8">
    <source>
        <dbReference type="ARBA" id="ARBA00022884"/>
    </source>
</evidence>
<dbReference type="InterPro" id="IPR000629">
    <property type="entry name" value="RNA-helicase_DEAD-box_CS"/>
</dbReference>
<dbReference type="Pfam" id="PF00271">
    <property type="entry name" value="Helicase_C"/>
    <property type="match status" value="1"/>
</dbReference>
<dbReference type="GO" id="GO:0003723">
    <property type="term" value="F:RNA binding"/>
    <property type="evidence" value="ECO:0007669"/>
    <property type="project" value="UniProtKB-KW"/>
</dbReference>
<keyword evidence="7 14" id="KW-0067">ATP-binding</keyword>
<keyword evidence="3" id="KW-0698">rRNA processing</keyword>
<evidence type="ECO:0000259" key="17">
    <source>
        <dbReference type="PROSITE" id="PS51194"/>
    </source>
</evidence>
<dbReference type="SUPFAM" id="SSF52540">
    <property type="entry name" value="P-loop containing nucleoside triphosphate hydrolases"/>
    <property type="match status" value="1"/>
</dbReference>
<dbReference type="SMART" id="SM00487">
    <property type="entry name" value="DEXDc"/>
    <property type="match status" value="1"/>
</dbReference>
<dbReference type="InterPro" id="IPR011545">
    <property type="entry name" value="DEAD/DEAH_box_helicase_dom"/>
</dbReference>
<dbReference type="PANTHER" id="PTHR47959">
    <property type="entry name" value="ATP-DEPENDENT RNA HELICASE RHLE-RELATED"/>
    <property type="match status" value="1"/>
</dbReference>
<dbReference type="GO" id="GO:0006364">
    <property type="term" value="P:rRNA processing"/>
    <property type="evidence" value="ECO:0007669"/>
    <property type="project" value="UniProtKB-KW"/>
</dbReference>
<dbReference type="SMART" id="SM00490">
    <property type="entry name" value="HELICc"/>
    <property type="match status" value="1"/>
</dbReference>
<dbReference type="Pfam" id="PF00270">
    <property type="entry name" value="DEAD"/>
    <property type="match status" value="1"/>
</dbReference>
<keyword evidence="9" id="KW-0539">Nucleus</keyword>
<keyword evidence="20" id="KW-1185">Reference proteome</keyword>
<dbReference type="Gene3D" id="3.40.50.300">
    <property type="entry name" value="P-loop containing nucleotide triphosphate hydrolases"/>
    <property type="match status" value="2"/>
</dbReference>